<accession>U2E2C3</accession>
<reference evidence="1 2" key="1">
    <citation type="submission" date="2013-08" db="EMBL/GenBank/DDBJ databases">
        <authorList>
            <person name="Weinstock G."/>
            <person name="Sodergren E."/>
            <person name="Wylie T."/>
            <person name="Fulton L."/>
            <person name="Fulton R."/>
            <person name="Fronick C."/>
            <person name="O'Laughlin M."/>
            <person name="Godfrey J."/>
            <person name="Miner T."/>
            <person name="Herter B."/>
            <person name="Appelbaum E."/>
            <person name="Cordes M."/>
            <person name="Lek S."/>
            <person name="Wollam A."/>
            <person name="Pepin K.H."/>
            <person name="Palsikar V.B."/>
            <person name="Mitreva M."/>
            <person name="Wilson R.K."/>
        </authorList>
    </citation>
    <scope>NUCLEOTIDE SEQUENCE [LARGE SCALE GENOMIC DNA]</scope>
    <source>
        <strain evidence="1 2">F0041</strain>
    </source>
</reference>
<dbReference type="PATRIC" id="fig|1321819.3.peg.597"/>
<dbReference type="OrthoDB" id="1066614at2"/>
<dbReference type="EMBL" id="AWSV01000040">
    <property type="protein sequence ID" value="ERI88262.1"/>
    <property type="molecule type" value="Genomic_DNA"/>
</dbReference>
<protein>
    <submittedName>
        <fullName evidence="1">Uncharacterized protein</fullName>
    </submittedName>
</protein>
<proteinExistence type="predicted"/>
<dbReference type="RefSeq" id="WP_021644020.1">
    <property type="nucleotide sequence ID" value="NZ_KE993058.1"/>
</dbReference>
<dbReference type="HOGENOM" id="CLU_100883_0_0_10"/>
<name>U2E2C3_9BACE</name>
<dbReference type="Proteomes" id="UP000016496">
    <property type="component" value="Unassembled WGS sequence"/>
</dbReference>
<gene>
    <name evidence="1" type="ORF">HMPREF1981_00646</name>
</gene>
<dbReference type="AlphaFoldDB" id="U2E2C3"/>
<sequence>MKVHIHILMTLMMLAMPVVVRAQWGFDVASVEAYIADHKNQRSLLLARATLEQSNNLLHEYSAKAAEDYKVLNFDLDKYTRAFDVIDVLYQSLRTSMNVYSTYQTVSDRIGDYKKLLEDYNSKVLKRNRLALQDTVIIRISLRCIDRISAEVKGLYRSVSDLVLYATGTAACSTSDLMLVLESINTSLDNIKKLLNAAYFDTWRYIQVRIGYWKESIYTPRSRSLIIEDAFGRWRQSGLNPYRNRK</sequence>
<evidence type="ECO:0000313" key="1">
    <source>
        <dbReference type="EMBL" id="ERI88262.1"/>
    </source>
</evidence>
<organism evidence="1 2">
    <name type="scientific">Bacteroides pyogenes F0041</name>
    <dbReference type="NCBI Taxonomy" id="1321819"/>
    <lineage>
        <taxon>Bacteria</taxon>
        <taxon>Pseudomonadati</taxon>
        <taxon>Bacteroidota</taxon>
        <taxon>Bacteroidia</taxon>
        <taxon>Bacteroidales</taxon>
        <taxon>Bacteroidaceae</taxon>
        <taxon>Bacteroides</taxon>
    </lineage>
</organism>
<comment type="caution">
    <text evidence="1">The sequence shown here is derived from an EMBL/GenBank/DDBJ whole genome shotgun (WGS) entry which is preliminary data.</text>
</comment>
<evidence type="ECO:0000313" key="2">
    <source>
        <dbReference type="Proteomes" id="UP000016496"/>
    </source>
</evidence>